<dbReference type="STRING" id="204669.Acid345_2131"/>
<dbReference type="HOGENOM" id="CLU_896536_0_0_0"/>
<evidence type="ECO:0000313" key="2">
    <source>
        <dbReference type="EMBL" id="ABF41132.1"/>
    </source>
</evidence>
<dbReference type="eggNOG" id="ENOG502ZAIX">
    <property type="taxonomic scope" value="Bacteria"/>
</dbReference>
<reference evidence="2 3" key="1">
    <citation type="journal article" date="2009" name="Appl. Environ. Microbiol.">
        <title>Three genomes from the phylum Acidobacteria provide insight into the lifestyles of these microorganisms in soils.</title>
        <authorList>
            <person name="Ward N.L."/>
            <person name="Challacombe J.F."/>
            <person name="Janssen P.H."/>
            <person name="Henrissat B."/>
            <person name="Coutinho P.M."/>
            <person name="Wu M."/>
            <person name="Xie G."/>
            <person name="Haft D.H."/>
            <person name="Sait M."/>
            <person name="Badger J."/>
            <person name="Barabote R.D."/>
            <person name="Bradley B."/>
            <person name="Brettin T.S."/>
            <person name="Brinkac L.M."/>
            <person name="Bruce D."/>
            <person name="Creasy T."/>
            <person name="Daugherty S.C."/>
            <person name="Davidsen T.M."/>
            <person name="DeBoy R.T."/>
            <person name="Detter J.C."/>
            <person name="Dodson R.J."/>
            <person name="Durkin A.S."/>
            <person name="Ganapathy A."/>
            <person name="Gwinn-Giglio M."/>
            <person name="Han C.S."/>
            <person name="Khouri H."/>
            <person name="Kiss H."/>
            <person name="Kothari S.P."/>
            <person name="Madupu R."/>
            <person name="Nelson K.E."/>
            <person name="Nelson W.C."/>
            <person name="Paulsen I."/>
            <person name="Penn K."/>
            <person name="Ren Q."/>
            <person name="Rosovitz M.J."/>
            <person name="Selengut J.D."/>
            <person name="Shrivastava S."/>
            <person name="Sullivan S.A."/>
            <person name="Tapia R."/>
            <person name="Thompson L.S."/>
            <person name="Watkins K.L."/>
            <person name="Yang Q."/>
            <person name="Yu C."/>
            <person name="Zafar N."/>
            <person name="Zhou L."/>
            <person name="Kuske C.R."/>
        </authorList>
    </citation>
    <scope>NUCLEOTIDE SEQUENCE [LARGE SCALE GENOMIC DNA]</scope>
    <source>
        <strain evidence="2 3">Ellin345</strain>
    </source>
</reference>
<dbReference type="OrthoDB" id="111412at2"/>
<dbReference type="AlphaFoldDB" id="Q1IPR8"/>
<proteinExistence type="predicted"/>
<organism evidence="2 3">
    <name type="scientific">Koribacter versatilis (strain Ellin345)</name>
    <dbReference type="NCBI Taxonomy" id="204669"/>
    <lineage>
        <taxon>Bacteria</taxon>
        <taxon>Pseudomonadati</taxon>
        <taxon>Acidobacteriota</taxon>
        <taxon>Terriglobia</taxon>
        <taxon>Terriglobales</taxon>
        <taxon>Candidatus Korobacteraceae</taxon>
        <taxon>Candidatus Korobacter</taxon>
    </lineage>
</organism>
<feature type="signal peptide" evidence="1">
    <location>
        <begin position="1"/>
        <end position="19"/>
    </location>
</feature>
<dbReference type="Proteomes" id="UP000002432">
    <property type="component" value="Chromosome"/>
</dbReference>
<dbReference type="EnsemblBacteria" id="ABF41132">
    <property type="protein sequence ID" value="ABF41132"/>
    <property type="gene ID" value="Acid345_2131"/>
</dbReference>
<keyword evidence="3" id="KW-1185">Reference proteome</keyword>
<dbReference type="EMBL" id="CP000360">
    <property type="protein sequence ID" value="ABF41132.1"/>
    <property type="molecule type" value="Genomic_DNA"/>
</dbReference>
<feature type="chain" id="PRO_5004191059" evidence="1">
    <location>
        <begin position="20"/>
        <end position="310"/>
    </location>
</feature>
<sequence>MKKALLAVGTLLAGSMAFGSPLNSNARSVIPASSQQIISVDYRAMHNSPTAMELKARVLPEALKEVESSLRQMGIDPDKDVDQLTFVSFRTQKNGLRSIGIAQGQLNQKQVLAGYRKRKVNGTKYLNSILYPVSTGIQMTFLDENTILFGEPQSVKDGLSAQNGDTPGIATNADVTDQISSAESEPVWSVLDAQGTQTMLRNALGDASKLADYDTIKKRLGGSHYTLDFTRGVDFQLIVSTSDGMTSGTLSALIKAGMMYRKMGASPIEKGAIDNMTVDSDSSSLRIHYKSDDHQFQALLHSDLFASVSR</sequence>
<evidence type="ECO:0000313" key="3">
    <source>
        <dbReference type="Proteomes" id="UP000002432"/>
    </source>
</evidence>
<evidence type="ECO:0000256" key="1">
    <source>
        <dbReference type="SAM" id="SignalP"/>
    </source>
</evidence>
<gene>
    <name evidence="2" type="ordered locus">Acid345_2131</name>
</gene>
<keyword evidence="1" id="KW-0732">Signal</keyword>
<protein>
    <submittedName>
        <fullName evidence="2">Uncharacterized protein</fullName>
    </submittedName>
</protein>
<dbReference type="KEGG" id="aba:Acid345_2131"/>
<name>Q1IPR8_KORVE</name>
<accession>Q1IPR8</accession>
<dbReference type="RefSeq" id="WP_011522933.1">
    <property type="nucleotide sequence ID" value="NC_008009.1"/>
</dbReference>